<protein>
    <submittedName>
        <fullName evidence="1">Uncharacterized protein</fullName>
    </submittedName>
</protein>
<reference evidence="1 2" key="1">
    <citation type="journal article" date="2010" name="Science">
        <title>Genomic comparison of the ants Camponotus floridanus and Harpegnathos saltator.</title>
        <authorList>
            <person name="Bonasio R."/>
            <person name="Zhang G."/>
            <person name="Ye C."/>
            <person name="Mutti N.S."/>
            <person name="Fang X."/>
            <person name="Qin N."/>
            <person name="Donahue G."/>
            <person name="Yang P."/>
            <person name="Li Q."/>
            <person name="Li C."/>
            <person name="Zhang P."/>
            <person name="Huang Z."/>
            <person name="Berger S.L."/>
            <person name="Reinberg D."/>
            <person name="Wang J."/>
            <person name="Liebig J."/>
        </authorList>
    </citation>
    <scope>NUCLEOTIDE SEQUENCE [LARGE SCALE GENOMIC DNA]</scope>
    <source>
        <strain evidence="2">C129</strain>
    </source>
</reference>
<proteinExistence type="predicted"/>
<name>E2APL8_CAMFO</name>
<dbReference type="EMBL" id="GL441551">
    <property type="protein sequence ID" value="EFN64632.1"/>
    <property type="molecule type" value="Genomic_DNA"/>
</dbReference>
<dbReference type="AlphaFoldDB" id="E2APL8"/>
<keyword evidence="2" id="KW-1185">Reference proteome</keyword>
<sequence length="160" mass="18259">MYAPPNMHTIGYVKTTQLTGNVKFESTQNSNVALEAIGVISLYAFQSFMHQVFVLKEPICNYEMSIMKKILRNSLINIAVESIHRPFNCVAIRLDVTAFSNRCYHVMRSTKLTIIDLMELLTTKPNRMLKTFAKVFATIRVTDINVKPGQRSLTVIEIKE</sequence>
<evidence type="ECO:0000313" key="2">
    <source>
        <dbReference type="Proteomes" id="UP000000311"/>
    </source>
</evidence>
<dbReference type="InParanoid" id="E2APL8"/>
<gene>
    <name evidence="1" type="ORF">EAG_03784</name>
</gene>
<evidence type="ECO:0000313" key="1">
    <source>
        <dbReference type="EMBL" id="EFN64632.1"/>
    </source>
</evidence>
<dbReference type="Proteomes" id="UP000000311">
    <property type="component" value="Unassembled WGS sequence"/>
</dbReference>
<accession>E2APL8</accession>
<organism evidence="2">
    <name type="scientific">Camponotus floridanus</name>
    <name type="common">Florida carpenter ant</name>
    <dbReference type="NCBI Taxonomy" id="104421"/>
    <lineage>
        <taxon>Eukaryota</taxon>
        <taxon>Metazoa</taxon>
        <taxon>Ecdysozoa</taxon>
        <taxon>Arthropoda</taxon>
        <taxon>Hexapoda</taxon>
        <taxon>Insecta</taxon>
        <taxon>Pterygota</taxon>
        <taxon>Neoptera</taxon>
        <taxon>Endopterygota</taxon>
        <taxon>Hymenoptera</taxon>
        <taxon>Apocrita</taxon>
        <taxon>Aculeata</taxon>
        <taxon>Formicoidea</taxon>
        <taxon>Formicidae</taxon>
        <taxon>Formicinae</taxon>
        <taxon>Camponotus</taxon>
    </lineage>
</organism>